<protein>
    <submittedName>
        <fullName evidence="1">Uncharacterized protein</fullName>
    </submittedName>
</protein>
<proteinExistence type="predicted"/>
<organism evidence="1">
    <name type="scientific">Edaphobacter paludis</name>
    <dbReference type="NCBI Taxonomy" id="3035702"/>
    <lineage>
        <taxon>Bacteria</taxon>
        <taxon>Pseudomonadati</taxon>
        <taxon>Acidobacteriota</taxon>
        <taxon>Terriglobia</taxon>
        <taxon>Terriglobales</taxon>
        <taxon>Acidobacteriaceae</taxon>
        <taxon>Edaphobacter</taxon>
    </lineage>
</organism>
<sequence length="59" mass="6680">MTTTINSKTKEYLKPDSSICRAAMHVLQHGKKRSKAKQHLGKAKENGWFRAALQRGQGR</sequence>
<evidence type="ECO:0000313" key="1">
    <source>
        <dbReference type="EMBL" id="XBH12986.1"/>
    </source>
</evidence>
<gene>
    <name evidence="1" type="ORF">P8936_15000</name>
</gene>
<dbReference type="RefSeq" id="WP_348269643.1">
    <property type="nucleotide sequence ID" value="NZ_CP121195.1"/>
</dbReference>
<accession>A0AAU7D6I5</accession>
<dbReference type="AlphaFoldDB" id="A0AAU7D6I5"/>
<reference evidence="1" key="1">
    <citation type="submission" date="2023-03" db="EMBL/GenBank/DDBJ databases">
        <title>Edaphobacter sp.</title>
        <authorList>
            <person name="Huber K.J."/>
            <person name="Papendorf J."/>
            <person name="Pilke C."/>
            <person name="Bunk B."/>
            <person name="Sproeer C."/>
            <person name="Pester M."/>
        </authorList>
    </citation>
    <scope>NUCLEOTIDE SEQUENCE</scope>
    <source>
        <strain evidence="1">DSM 109920</strain>
    </source>
</reference>
<name>A0AAU7D6I5_9BACT</name>
<dbReference type="EMBL" id="CP121195">
    <property type="protein sequence ID" value="XBH12986.1"/>
    <property type="molecule type" value="Genomic_DNA"/>
</dbReference>